<dbReference type="AlphaFoldDB" id="A0A7U4JQ07"/>
<evidence type="ECO:0000313" key="2">
    <source>
        <dbReference type="Proteomes" id="UP000033052"/>
    </source>
</evidence>
<evidence type="ECO:0000313" key="1">
    <source>
        <dbReference type="EMBL" id="AKC63183.1"/>
    </source>
</evidence>
<dbReference type="EMBL" id="CP009225">
    <property type="protein sequence ID" value="AKC63183.1"/>
    <property type="molecule type" value="Genomic_DNA"/>
</dbReference>
<reference evidence="1 2" key="1">
    <citation type="journal article" date="2015" name="PLoS ONE">
        <title>A universal mariner transposon system for forward genetic studies in the genus clostridium.</title>
        <authorList>
            <person name="Zhang Y."/>
            <person name="Grosse-Honebrink A."/>
            <person name="Minton N.P."/>
        </authorList>
    </citation>
    <scope>NUCLEOTIDE SEQUENCE [LARGE SCALE GENOMIC DNA]</scope>
    <source>
        <strain evidence="1 2">NCIMB 10696</strain>
    </source>
</reference>
<proteinExistence type="predicted"/>
<dbReference type="GeneID" id="92940556"/>
<dbReference type="Proteomes" id="UP000033052">
    <property type="component" value="Chromosome"/>
</dbReference>
<sequence>MKLNKKEYCKNFKKGNNGFCKHYMGCKVDIVSCINECEVGGIGEGRKDIKNTAAEHT</sequence>
<dbReference type="RefSeq" id="WP_080700104.1">
    <property type="nucleotide sequence ID" value="NZ_CP009225.1"/>
</dbReference>
<gene>
    <name evidence="1" type="ORF">CLSPO_c24630</name>
</gene>
<accession>A0A7U4JQ07</accession>
<dbReference type="KEGG" id="cld:CLSPO_c24630"/>
<organism evidence="1 2">
    <name type="scientific">Clostridium sporogenes</name>
    <dbReference type="NCBI Taxonomy" id="1509"/>
    <lineage>
        <taxon>Bacteria</taxon>
        <taxon>Bacillati</taxon>
        <taxon>Bacillota</taxon>
        <taxon>Clostridia</taxon>
        <taxon>Eubacteriales</taxon>
        <taxon>Clostridiaceae</taxon>
        <taxon>Clostridium</taxon>
    </lineage>
</organism>
<name>A0A7U4JQ07_CLOSG</name>
<protein>
    <submittedName>
        <fullName evidence="1">Uncharacterized protein</fullName>
    </submittedName>
</protein>